<dbReference type="RefSeq" id="WP_379782083.1">
    <property type="nucleotide sequence ID" value="NZ_JBHSWW010000174.1"/>
</dbReference>
<dbReference type="Proteomes" id="UP001596442">
    <property type="component" value="Unassembled WGS sequence"/>
</dbReference>
<organism evidence="9 10">
    <name type="scientific">Halorubrum tibetense</name>
    <dbReference type="NCBI Taxonomy" id="175631"/>
    <lineage>
        <taxon>Archaea</taxon>
        <taxon>Methanobacteriati</taxon>
        <taxon>Methanobacteriota</taxon>
        <taxon>Stenosarchaea group</taxon>
        <taxon>Halobacteria</taxon>
        <taxon>Halobacteriales</taxon>
        <taxon>Haloferacaceae</taxon>
        <taxon>Halorubrum</taxon>
    </lineage>
</organism>
<name>A0ABD5SBG7_9EURY</name>
<dbReference type="PRINTS" id="PR00155">
    <property type="entry name" value="AMICYANIN"/>
</dbReference>
<feature type="domain" description="Blue (type 1) copper" evidence="8">
    <location>
        <begin position="46"/>
        <end position="132"/>
    </location>
</feature>
<evidence type="ECO:0000256" key="5">
    <source>
        <dbReference type="ARBA" id="ARBA00022982"/>
    </source>
</evidence>
<evidence type="ECO:0000256" key="2">
    <source>
        <dbReference type="ARBA" id="ARBA00022448"/>
    </source>
</evidence>
<gene>
    <name evidence="9" type="ORF">ACFQEU_11035</name>
</gene>
<proteinExistence type="predicted"/>
<reference evidence="9 10" key="1">
    <citation type="journal article" date="2019" name="Int. J. Syst. Evol. Microbiol.">
        <title>The Global Catalogue of Microorganisms (GCM) 10K type strain sequencing project: providing services to taxonomists for standard genome sequencing and annotation.</title>
        <authorList>
            <consortium name="The Broad Institute Genomics Platform"/>
            <consortium name="The Broad Institute Genome Sequencing Center for Infectious Disease"/>
            <person name="Wu L."/>
            <person name="Ma J."/>
        </authorList>
    </citation>
    <scope>NUCLEOTIDE SEQUENCE [LARGE SCALE GENOMIC DNA]</scope>
    <source>
        <strain evidence="9 10">CGMCC 1.3239</strain>
    </source>
</reference>
<keyword evidence="5" id="KW-0249">Electron transport</keyword>
<accession>A0ABD5SBG7</accession>
<dbReference type="EMBL" id="JBHSWW010000174">
    <property type="protein sequence ID" value="MFC6753989.1"/>
    <property type="molecule type" value="Genomic_DNA"/>
</dbReference>
<evidence type="ECO:0000313" key="10">
    <source>
        <dbReference type="Proteomes" id="UP001596442"/>
    </source>
</evidence>
<feature type="binding site" evidence="7">
    <location>
        <position position="82"/>
    </location>
    <ligand>
        <name>Cu cation</name>
        <dbReference type="ChEBI" id="CHEBI:23378"/>
    </ligand>
</feature>
<dbReference type="InterPro" id="IPR052721">
    <property type="entry name" value="ET_Amicyanin"/>
</dbReference>
<dbReference type="SUPFAM" id="SSF49503">
    <property type="entry name" value="Cupredoxins"/>
    <property type="match status" value="1"/>
</dbReference>
<dbReference type="InterPro" id="IPR008972">
    <property type="entry name" value="Cupredoxin"/>
</dbReference>
<comment type="cofactor">
    <cofactor evidence="7">
        <name>Cu cation</name>
        <dbReference type="ChEBI" id="CHEBI:23378"/>
    </cofactor>
    <text evidence="7">Binds 1 copper ion per subunit.</text>
</comment>
<dbReference type="GO" id="GO:0046872">
    <property type="term" value="F:metal ion binding"/>
    <property type="evidence" value="ECO:0007669"/>
    <property type="project" value="UniProtKB-KW"/>
</dbReference>
<dbReference type="InterPro" id="IPR000923">
    <property type="entry name" value="BlueCu_1"/>
</dbReference>
<evidence type="ECO:0000256" key="1">
    <source>
        <dbReference type="ARBA" id="ARBA00004418"/>
    </source>
</evidence>
<dbReference type="AlphaFoldDB" id="A0ABD5SBG7"/>
<evidence type="ECO:0000256" key="4">
    <source>
        <dbReference type="ARBA" id="ARBA00022764"/>
    </source>
</evidence>
<keyword evidence="10" id="KW-1185">Reference proteome</keyword>
<evidence type="ECO:0000256" key="6">
    <source>
        <dbReference type="ARBA" id="ARBA00023008"/>
    </source>
</evidence>
<dbReference type="Pfam" id="PF00127">
    <property type="entry name" value="Copper-bind"/>
    <property type="match status" value="1"/>
</dbReference>
<feature type="binding site" evidence="7">
    <location>
        <position position="121"/>
    </location>
    <ligand>
        <name>Cu cation</name>
        <dbReference type="ChEBI" id="CHEBI:23378"/>
    </ligand>
</feature>
<comment type="subcellular location">
    <subcellularLocation>
        <location evidence="1">Periplasm</location>
    </subcellularLocation>
</comment>
<dbReference type="GO" id="GO:0042597">
    <property type="term" value="C:periplasmic space"/>
    <property type="evidence" value="ECO:0007669"/>
    <property type="project" value="UniProtKB-SubCell"/>
</dbReference>
<evidence type="ECO:0000259" key="8">
    <source>
        <dbReference type="Pfam" id="PF00127"/>
    </source>
</evidence>
<feature type="binding site" evidence="7">
    <location>
        <position position="118"/>
    </location>
    <ligand>
        <name>Cu cation</name>
        <dbReference type="ChEBI" id="CHEBI:23378"/>
    </ligand>
</feature>
<keyword evidence="3 7" id="KW-0479">Metal-binding</keyword>
<dbReference type="PROSITE" id="PS51257">
    <property type="entry name" value="PROKAR_LIPOPROTEIN"/>
    <property type="match status" value="1"/>
</dbReference>
<dbReference type="PANTHER" id="PTHR36507:SF1">
    <property type="entry name" value="BLL1555 PROTEIN"/>
    <property type="match status" value="1"/>
</dbReference>
<dbReference type="InterPro" id="IPR002386">
    <property type="entry name" value="Amicyanin/Pseudoazurin"/>
</dbReference>
<keyword evidence="2" id="KW-0813">Transport</keyword>
<evidence type="ECO:0000313" key="9">
    <source>
        <dbReference type="EMBL" id="MFC6753989.1"/>
    </source>
</evidence>
<protein>
    <submittedName>
        <fullName evidence="9">Halocyanin domain-containing protein</fullName>
    </submittedName>
</protein>
<comment type="caution">
    <text evidence="9">The sequence shown here is derived from an EMBL/GenBank/DDBJ whole genome shotgun (WGS) entry which is preliminary data.</text>
</comment>
<dbReference type="Gene3D" id="2.60.40.420">
    <property type="entry name" value="Cupredoxins - blue copper proteins"/>
    <property type="match status" value="1"/>
</dbReference>
<keyword evidence="6 7" id="KW-0186">Copper</keyword>
<dbReference type="CDD" id="cd04220">
    <property type="entry name" value="Halocyanin"/>
    <property type="match status" value="1"/>
</dbReference>
<dbReference type="InterPro" id="IPR017533">
    <property type="entry name" value="Halocyanin"/>
</dbReference>
<dbReference type="PANTHER" id="PTHR36507">
    <property type="entry name" value="BLL1555 PROTEIN"/>
    <property type="match status" value="1"/>
</dbReference>
<dbReference type="PROSITE" id="PS00196">
    <property type="entry name" value="COPPER_BLUE"/>
    <property type="match status" value="1"/>
</dbReference>
<dbReference type="NCBIfam" id="TIGR03102">
    <property type="entry name" value="halo_cynanin"/>
    <property type="match status" value="1"/>
</dbReference>
<evidence type="ECO:0000256" key="7">
    <source>
        <dbReference type="PIRSR" id="PIRSR602386-1"/>
    </source>
</evidence>
<feature type="binding site" evidence="7">
    <location>
        <position position="126"/>
    </location>
    <ligand>
        <name>Cu cation</name>
        <dbReference type="ChEBI" id="CHEBI:23378"/>
    </ligand>
</feature>
<keyword evidence="4" id="KW-0574">Periplasm</keyword>
<evidence type="ECO:0000256" key="3">
    <source>
        <dbReference type="ARBA" id="ARBA00022723"/>
    </source>
</evidence>
<dbReference type="InterPro" id="IPR028871">
    <property type="entry name" value="BlueCu_1_BS"/>
</dbReference>
<sequence>MVNRSRREVVASVGTVSLLALAGCSALDGGGREFGDPVGRTGENEVHVAVGAGNGLSYDPAHVVIDVGTTVVWEWTGRGGGHDVVAVEDERFASDLAEEAGHTFEHTFEEPGEYEYVCTPHQTQGMYGLVEVVE</sequence>